<dbReference type="RefSeq" id="XP_033232653.1">
    <property type="nucleotide sequence ID" value="XM_033376762.1"/>
</dbReference>
<protein>
    <submittedName>
        <fullName evidence="2">Uncharacterized protein</fullName>
    </submittedName>
</protein>
<keyword evidence="1" id="KW-1185">Reference proteome</keyword>
<evidence type="ECO:0000313" key="2">
    <source>
        <dbReference type="RefSeq" id="XP_033232653.1"/>
    </source>
</evidence>
<dbReference type="KEGG" id="dpo:6896789"/>
<dbReference type="AlphaFoldDB" id="A0A6I8VP56"/>
<organism evidence="1 2">
    <name type="scientific">Drosophila pseudoobscura pseudoobscura</name>
    <name type="common">Fruit fly</name>
    <dbReference type="NCBI Taxonomy" id="46245"/>
    <lineage>
        <taxon>Eukaryota</taxon>
        <taxon>Metazoa</taxon>
        <taxon>Ecdysozoa</taxon>
        <taxon>Arthropoda</taxon>
        <taxon>Hexapoda</taxon>
        <taxon>Insecta</taxon>
        <taxon>Pterygota</taxon>
        <taxon>Neoptera</taxon>
        <taxon>Endopterygota</taxon>
        <taxon>Diptera</taxon>
        <taxon>Brachycera</taxon>
        <taxon>Muscomorpha</taxon>
        <taxon>Ephydroidea</taxon>
        <taxon>Drosophilidae</taxon>
        <taxon>Drosophila</taxon>
        <taxon>Sophophora</taxon>
    </lineage>
</organism>
<reference evidence="1" key="1">
    <citation type="submission" date="2024-06" db="UniProtKB">
        <authorList>
            <consortium name="RefSeq"/>
        </authorList>
    </citation>
    <scope>NUCLEOTIDE SEQUENCE [LARGE SCALE GENOMIC DNA]</scope>
    <source>
        <strain evidence="1">MV2-25</strain>
    </source>
</reference>
<sequence length="129" mass="14812">MNMFLNDLGQPLILDAQKKYGPFEQHNGALVLTSAAFKEHVVPTEWCACIIGSEEHMLRLRSQDNCKEVYKYCTRQVISPNKPTEVTFDQTKITLTLIPVGKSKDGMNMTMYCIENFNYRWTHENSDCG</sequence>
<reference evidence="2" key="2">
    <citation type="submission" date="2025-08" db="UniProtKB">
        <authorList>
            <consortium name="RefSeq"/>
        </authorList>
    </citation>
    <scope>IDENTIFICATION</scope>
    <source>
        <strain evidence="2">MV-25-SWS-2005</strain>
        <tissue evidence="2">Whole body</tissue>
    </source>
</reference>
<evidence type="ECO:0000313" key="1">
    <source>
        <dbReference type="Proteomes" id="UP000001819"/>
    </source>
</evidence>
<dbReference type="InParanoid" id="A0A6I8VP56"/>
<dbReference type="FunCoup" id="A0A6I8VP56">
    <property type="interactions" value="1"/>
</dbReference>
<name>A0A6I8VP56_DROPS</name>
<dbReference type="Proteomes" id="UP000001819">
    <property type="component" value="Chromosome 2"/>
</dbReference>
<accession>A0A6I8VP56</accession>
<proteinExistence type="predicted"/>
<gene>
    <name evidence="2" type="primary">LOC6896789</name>
</gene>